<proteinExistence type="inferred from homology"/>
<name>A0A1G8ZTB2_9STAP</name>
<organism evidence="5 6">
    <name type="scientific">Jeotgalicoccus aerolatus</name>
    <dbReference type="NCBI Taxonomy" id="709510"/>
    <lineage>
        <taxon>Bacteria</taxon>
        <taxon>Bacillati</taxon>
        <taxon>Bacillota</taxon>
        <taxon>Bacilli</taxon>
        <taxon>Bacillales</taxon>
        <taxon>Staphylococcaceae</taxon>
        <taxon>Jeotgalicoccus</taxon>
    </lineage>
</organism>
<keyword evidence="3" id="KW-0812">Transmembrane</keyword>
<dbReference type="GO" id="GO:0005886">
    <property type="term" value="C:plasma membrane"/>
    <property type="evidence" value="ECO:0007669"/>
    <property type="project" value="UniProtKB-SubCell"/>
</dbReference>
<reference evidence="4 7" key="3">
    <citation type="submission" date="2021-03" db="EMBL/GenBank/DDBJ databases">
        <title>Genomic Encyclopedia of Type Strains, Phase IV (KMG-IV): sequencing the most valuable type-strain genomes for metagenomic binning, comparative biology and taxonomic classification.</title>
        <authorList>
            <person name="Goeker M."/>
        </authorList>
    </citation>
    <scope>NUCLEOTIDE SEQUENCE [LARGE SCALE GENOMIC DNA]</scope>
    <source>
        <strain evidence="4 7">DSM 22420</strain>
    </source>
</reference>
<evidence type="ECO:0000313" key="5">
    <source>
        <dbReference type="EMBL" id="SDK17595.1"/>
    </source>
</evidence>
<dbReference type="EMBL" id="JAGGKN010000001">
    <property type="protein sequence ID" value="MBP1951219.1"/>
    <property type="molecule type" value="Genomic_DNA"/>
</dbReference>
<keyword evidence="2 3" id="KW-0472">Membrane</keyword>
<dbReference type="RefSeq" id="WP_092597224.1">
    <property type="nucleotide sequence ID" value="NZ_BMCN01000001.1"/>
</dbReference>
<comment type="similarity">
    <text evidence="1 2">Belongs to the BioY family.</text>
</comment>
<gene>
    <name evidence="4" type="ORF">J2Z27_000245</name>
    <name evidence="5" type="ORF">SAMN05216187_105152</name>
</gene>
<keyword evidence="7" id="KW-1185">Reference proteome</keyword>
<evidence type="ECO:0000313" key="6">
    <source>
        <dbReference type="Proteomes" id="UP000242700"/>
    </source>
</evidence>
<feature type="transmembrane region" description="Helical" evidence="3">
    <location>
        <begin position="81"/>
        <end position="99"/>
    </location>
</feature>
<evidence type="ECO:0000256" key="2">
    <source>
        <dbReference type="PIRNR" id="PIRNR016661"/>
    </source>
</evidence>
<dbReference type="PANTHER" id="PTHR34295">
    <property type="entry name" value="BIOTIN TRANSPORTER BIOY"/>
    <property type="match status" value="1"/>
</dbReference>
<comment type="subcellular location">
    <subcellularLocation>
        <location evidence="2">Cell membrane</location>
        <topology evidence="2">Multi-pass membrane protein</topology>
    </subcellularLocation>
</comment>
<keyword evidence="2" id="KW-0813">Transport</keyword>
<dbReference type="GO" id="GO:0015225">
    <property type="term" value="F:biotin transmembrane transporter activity"/>
    <property type="evidence" value="ECO:0007669"/>
    <property type="project" value="UniProtKB-UniRule"/>
</dbReference>
<feature type="transmembrane region" description="Helical" evidence="3">
    <location>
        <begin position="106"/>
        <end position="130"/>
    </location>
</feature>
<accession>A0A1G8ZTB2</accession>
<keyword evidence="3" id="KW-1133">Transmembrane helix</keyword>
<reference evidence="5" key="2">
    <citation type="submission" date="2016-10" db="EMBL/GenBank/DDBJ databases">
        <authorList>
            <person name="de Groot N.N."/>
        </authorList>
    </citation>
    <scope>NUCLEOTIDE SEQUENCE [LARGE SCALE GENOMIC DNA]</scope>
    <source>
        <strain evidence="5">CGMCC 1.8911</strain>
    </source>
</reference>
<sequence length="176" mass="18594">MKTKQLVFAAVFAALIAVGAQIRVPIGPVPFTLQAPMVLLCGMMLGKKYGLISVIVYIAVGLIGVPVFAGSGGLGSLISPSFGFVLGFIPAVVVTAMGGKENLSKMILFSILGMIVIFIFGVLYFSFIMHNVVGTPMGLSEILMVAVVPFLIKDFVLAVLTVLFARTLTKRGLVLQ</sequence>
<dbReference type="STRING" id="586411.SAMN05216187_105152"/>
<dbReference type="Proteomes" id="UP001519348">
    <property type="component" value="Unassembled WGS sequence"/>
</dbReference>
<dbReference type="AlphaFoldDB" id="A0A1G8ZTB2"/>
<dbReference type="EMBL" id="FNFI01000005">
    <property type="protein sequence ID" value="SDK17595.1"/>
    <property type="molecule type" value="Genomic_DNA"/>
</dbReference>
<dbReference type="Gene3D" id="1.10.1760.20">
    <property type="match status" value="1"/>
</dbReference>
<dbReference type="InterPro" id="IPR003784">
    <property type="entry name" value="BioY"/>
</dbReference>
<evidence type="ECO:0000313" key="4">
    <source>
        <dbReference type="EMBL" id="MBP1951219.1"/>
    </source>
</evidence>
<dbReference type="Pfam" id="PF02632">
    <property type="entry name" value="BioY"/>
    <property type="match status" value="1"/>
</dbReference>
<evidence type="ECO:0000256" key="1">
    <source>
        <dbReference type="ARBA" id="ARBA00010692"/>
    </source>
</evidence>
<feature type="transmembrane region" description="Helical" evidence="3">
    <location>
        <begin position="142"/>
        <end position="165"/>
    </location>
</feature>
<dbReference type="OrthoDB" id="9803495at2"/>
<protein>
    <recommendedName>
        <fullName evidence="2">Biotin transporter</fullName>
    </recommendedName>
</protein>
<feature type="transmembrane region" description="Helical" evidence="3">
    <location>
        <begin position="51"/>
        <end position="69"/>
    </location>
</feature>
<reference evidence="6" key="1">
    <citation type="submission" date="2016-10" db="EMBL/GenBank/DDBJ databases">
        <authorList>
            <person name="Varghese N."/>
            <person name="Submissions S."/>
        </authorList>
    </citation>
    <scope>NUCLEOTIDE SEQUENCE [LARGE SCALE GENOMIC DNA]</scope>
    <source>
        <strain evidence="6">CGMCC 1.8911</strain>
    </source>
</reference>
<evidence type="ECO:0000256" key="3">
    <source>
        <dbReference type="SAM" id="Phobius"/>
    </source>
</evidence>
<keyword evidence="2" id="KW-1003">Cell membrane</keyword>
<dbReference type="PANTHER" id="PTHR34295:SF1">
    <property type="entry name" value="BIOTIN TRANSPORTER BIOY"/>
    <property type="match status" value="1"/>
</dbReference>
<dbReference type="PIRSF" id="PIRSF016661">
    <property type="entry name" value="BioY"/>
    <property type="match status" value="1"/>
</dbReference>
<dbReference type="Proteomes" id="UP000242700">
    <property type="component" value="Unassembled WGS sequence"/>
</dbReference>
<evidence type="ECO:0000313" key="7">
    <source>
        <dbReference type="Proteomes" id="UP001519348"/>
    </source>
</evidence>